<gene>
    <name evidence="2" type="ORF">P167DRAFT_599021</name>
</gene>
<dbReference type="OrthoDB" id="5314777at2759"/>
<evidence type="ECO:0000256" key="1">
    <source>
        <dbReference type="SAM" id="MobiDB-lite"/>
    </source>
</evidence>
<evidence type="ECO:0000313" key="3">
    <source>
        <dbReference type="Proteomes" id="UP000277580"/>
    </source>
</evidence>
<proteinExistence type="predicted"/>
<keyword evidence="3" id="KW-1185">Reference proteome</keyword>
<dbReference type="EMBL" id="ML119189">
    <property type="protein sequence ID" value="RPB07244.1"/>
    <property type="molecule type" value="Genomic_DNA"/>
</dbReference>
<dbReference type="Proteomes" id="UP000277580">
    <property type="component" value="Unassembled WGS sequence"/>
</dbReference>
<feature type="region of interest" description="Disordered" evidence="1">
    <location>
        <begin position="219"/>
        <end position="264"/>
    </location>
</feature>
<evidence type="ECO:0000313" key="2">
    <source>
        <dbReference type="EMBL" id="RPB07244.1"/>
    </source>
</evidence>
<sequence length="264" mass="30119">MPDCNCSAANDRQRIIDNASWLAGRDVRLITLSGLISGEPGTLYPQICALVIPADVNPHALGREFSKEVLFSANYTDTRRDPSQRTGMKEQDMVDEAVKLLRRDIERVVGRVIQCDQHGIFYIEKPNLRRDWSNIQRNIFQAGPYPARVPRENTKISQPPIFVDYTKEELTKALQKTQPTSQVPLNDLSDSDSGIFERASYAASQALRDDLRAVAYEVGEEERQRTAELERRKSRESSRSRIKPKRAIEPTPIDPTKRRKARKL</sequence>
<feature type="compositionally biased region" description="Basic and acidic residues" evidence="1">
    <location>
        <begin position="221"/>
        <end position="239"/>
    </location>
</feature>
<protein>
    <submittedName>
        <fullName evidence="2">Uncharacterized protein</fullName>
    </submittedName>
</protein>
<dbReference type="AlphaFoldDB" id="A0A3N4K9P2"/>
<accession>A0A3N4K9P2</accession>
<organism evidence="2 3">
    <name type="scientific">Morchella conica CCBAS932</name>
    <dbReference type="NCBI Taxonomy" id="1392247"/>
    <lineage>
        <taxon>Eukaryota</taxon>
        <taxon>Fungi</taxon>
        <taxon>Dikarya</taxon>
        <taxon>Ascomycota</taxon>
        <taxon>Pezizomycotina</taxon>
        <taxon>Pezizomycetes</taxon>
        <taxon>Pezizales</taxon>
        <taxon>Morchellaceae</taxon>
        <taxon>Morchella</taxon>
    </lineage>
</organism>
<dbReference type="InParanoid" id="A0A3N4K9P2"/>
<reference evidence="2 3" key="1">
    <citation type="journal article" date="2018" name="Nat. Ecol. Evol.">
        <title>Pezizomycetes genomes reveal the molecular basis of ectomycorrhizal truffle lifestyle.</title>
        <authorList>
            <person name="Murat C."/>
            <person name="Payen T."/>
            <person name="Noel B."/>
            <person name="Kuo A."/>
            <person name="Morin E."/>
            <person name="Chen J."/>
            <person name="Kohler A."/>
            <person name="Krizsan K."/>
            <person name="Balestrini R."/>
            <person name="Da Silva C."/>
            <person name="Montanini B."/>
            <person name="Hainaut M."/>
            <person name="Levati E."/>
            <person name="Barry K.W."/>
            <person name="Belfiori B."/>
            <person name="Cichocki N."/>
            <person name="Clum A."/>
            <person name="Dockter R.B."/>
            <person name="Fauchery L."/>
            <person name="Guy J."/>
            <person name="Iotti M."/>
            <person name="Le Tacon F."/>
            <person name="Lindquist E.A."/>
            <person name="Lipzen A."/>
            <person name="Malagnac F."/>
            <person name="Mello A."/>
            <person name="Molinier V."/>
            <person name="Miyauchi S."/>
            <person name="Poulain J."/>
            <person name="Riccioni C."/>
            <person name="Rubini A."/>
            <person name="Sitrit Y."/>
            <person name="Splivallo R."/>
            <person name="Traeger S."/>
            <person name="Wang M."/>
            <person name="Zifcakova L."/>
            <person name="Wipf D."/>
            <person name="Zambonelli A."/>
            <person name="Paolocci F."/>
            <person name="Nowrousian M."/>
            <person name="Ottonello S."/>
            <person name="Baldrian P."/>
            <person name="Spatafora J.W."/>
            <person name="Henrissat B."/>
            <person name="Nagy L.G."/>
            <person name="Aury J.M."/>
            <person name="Wincker P."/>
            <person name="Grigoriev I.V."/>
            <person name="Bonfante P."/>
            <person name="Martin F.M."/>
        </authorList>
    </citation>
    <scope>NUCLEOTIDE SEQUENCE [LARGE SCALE GENOMIC DNA]</scope>
    <source>
        <strain evidence="2 3">CCBAS932</strain>
    </source>
</reference>
<name>A0A3N4K9P2_9PEZI</name>